<organism evidence="2 3">
    <name type="scientific">Trichonephila clavipes</name>
    <name type="common">Golden silk orbweaver</name>
    <name type="synonym">Nephila clavipes</name>
    <dbReference type="NCBI Taxonomy" id="2585209"/>
    <lineage>
        <taxon>Eukaryota</taxon>
        <taxon>Metazoa</taxon>
        <taxon>Ecdysozoa</taxon>
        <taxon>Arthropoda</taxon>
        <taxon>Chelicerata</taxon>
        <taxon>Arachnida</taxon>
        <taxon>Araneae</taxon>
        <taxon>Araneomorphae</taxon>
        <taxon>Entelegynae</taxon>
        <taxon>Araneoidea</taxon>
        <taxon>Nephilidae</taxon>
        <taxon>Trichonephila</taxon>
    </lineage>
</organism>
<dbReference type="AlphaFoldDB" id="A0A8X6SMQ3"/>
<name>A0A8X6SMQ3_TRICX</name>
<protein>
    <submittedName>
        <fullName evidence="2">Uncharacterized protein</fullName>
    </submittedName>
</protein>
<accession>A0A8X6SMQ3</accession>
<keyword evidence="1" id="KW-0812">Transmembrane</keyword>
<proteinExistence type="predicted"/>
<feature type="transmembrane region" description="Helical" evidence="1">
    <location>
        <begin position="49"/>
        <end position="67"/>
    </location>
</feature>
<reference evidence="2" key="1">
    <citation type="submission" date="2020-08" db="EMBL/GenBank/DDBJ databases">
        <title>Multicomponent nature underlies the extraordinary mechanical properties of spider dragline silk.</title>
        <authorList>
            <person name="Kono N."/>
            <person name="Nakamura H."/>
            <person name="Mori M."/>
            <person name="Yoshida Y."/>
            <person name="Ohtoshi R."/>
            <person name="Malay A.D."/>
            <person name="Moran D.A.P."/>
            <person name="Tomita M."/>
            <person name="Numata K."/>
            <person name="Arakawa K."/>
        </authorList>
    </citation>
    <scope>NUCLEOTIDE SEQUENCE</scope>
</reference>
<evidence type="ECO:0000313" key="2">
    <source>
        <dbReference type="EMBL" id="GFY11181.1"/>
    </source>
</evidence>
<keyword evidence="3" id="KW-1185">Reference proteome</keyword>
<evidence type="ECO:0000256" key="1">
    <source>
        <dbReference type="SAM" id="Phobius"/>
    </source>
</evidence>
<gene>
    <name evidence="2" type="ORF">TNCV_4471671</name>
</gene>
<comment type="caution">
    <text evidence="2">The sequence shown here is derived from an EMBL/GenBank/DDBJ whole genome shotgun (WGS) entry which is preliminary data.</text>
</comment>
<sequence>MNYSPTNLEVAVNCVMVAWQNEFDSHSETADVHLNAGSCVMGDLEFTRMFYDSVLMTWCIILLLNTINR</sequence>
<dbReference type="EMBL" id="BMAU01021304">
    <property type="protein sequence ID" value="GFY11181.1"/>
    <property type="molecule type" value="Genomic_DNA"/>
</dbReference>
<evidence type="ECO:0000313" key="3">
    <source>
        <dbReference type="Proteomes" id="UP000887159"/>
    </source>
</evidence>
<dbReference type="Proteomes" id="UP000887159">
    <property type="component" value="Unassembled WGS sequence"/>
</dbReference>
<keyword evidence="1" id="KW-1133">Transmembrane helix</keyword>
<keyword evidence="1" id="KW-0472">Membrane</keyword>